<name>A0A6G0YIG8_APHCR</name>
<gene>
    <name evidence="1" type="ORF">FWK35_00021108</name>
</gene>
<sequence>MVVIQKQITVNS</sequence>
<proteinExistence type="predicted"/>
<organism evidence="1 2">
    <name type="scientific">Aphis craccivora</name>
    <name type="common">Cowpea aphid</name>
    <dbReference type="NCBI Taxonomy" id="307492"/>
    <lineage>
        <taxon>Eukaryota</taxon>
        <taxon>Metazoa</taxon>
        <taxon>Ecdysozoa</taxon>
        <taxon>Arthropoda</taxon>
        <taxon>Hexapoda</taxon>
        <taxon>Insecta</taxon>
        <taxon>Pterygota</taxon>
        <taxon>Neoptera</taxon>
        <taxon>Paraneoptera</taxon>
        <taxon>Hemiptera</taxon>
        <taxon>Sternorrhyncha</taxon>
        <taxon>Aphidomorpha</taxon>
        <taxon>Aphidoidea</taxon>
        <taxon>Aphididae</taxon>
        <taxon>Aphidini</taxon>
        <taxon>Aphis</taxon>
        <taxon>Aphis</taxon>
    </lineage>
</organism>
<accession>A0A6G0YIG8</accession>
<dbReference type="EMBL" id="VUJU01003890">
    <property type="protein sequence ID" value="KAF0756293.1"/>
    <property type="molecule type" value="Genomic_DNA"/>
</dbReference>
<comment type="caution">
    <text evidence="1">The sequence shown here is derived from an EMBL/GenBank/DDBJ whole genome shotgun (WGS) entry which is preliminary data.</text>
</comment>
<keyword evidence="2" id="KW-1185">Reference proteome</keyword>
<dbReference type="Proteomes" id="UP000478052">
    <property type="component" value="Unassembled WGS sequence"/>
</dbReference>
<evidence type="ECO:0000313" key="2">
    <source>
        <dbReference type="Proteomes" id="UP000478052"/>
    </source>
</evidence>
<evidence type="ECO:0000313" key="1">
    <source>
        <dbReference type="EMBL" id="KAF0756293.1"/>
    </source>
</evidence>
<reference evidence="1 2" key="1">
    <citation type="submission" date="2019-08" db="EMBL/GenBank/DDBJ databases">
        <title>Whole genome of Aphis craccivora.</title>
        <authorList>
            <person name="Voronova N.V."/>
            <person name="Shulinski R.S."/>
            <person name="Bandarenka Y.V."/>
            <person name="Zhorov D.G."/>
            <person name="Warner D."/>
        </authorList>
    </citation>
    <scope>NUCLEOTIDE SEQUENCE [LARGE SCALE GENOMIC DNA]</scope>
    <source>
        <strain evidence="1">180601</strain>
        <tissue evidence="1">Whole Body</tissue>
    </source>
</reference>
<protein>
    <submittedName>
        <fullName evidence="1">Uncharacterized protein</fullName>
    </submittedName>
</protein>